<proteinExistence type="predicted"/>
<gene>
    <name evidence="3" type="ORF">E3T50_02835</name>
</gene>
<dbReference type="RefSeq" id="WP_134550434.1">
    <property type="nucleotide sequence ID" value="NZ_SOHL01000003.1"/>
</dbReference>
<dbReference type="GO" id="GO:0003677">
    <property type="term" value="F:DNA binding"/>
    <property type="evidence" value="ECO:0007669"/>
    <property type="project" value="InterPro"/>
</dbReference>
<dbReference type="PROSITE" id="PS51736">
    <property type="entry name" value="RECOMBINASES_3"/>
    <property type="match status" value="1"/>
</dbReference>
<dbReference type="InterPro" id="IPR011109">
    <property type="entry name" value="DNA_bind_recombinase_dom"/>
</dbReference>
<dbReference type="Gene3D" id="3.90.1750.20">
    <property type="entry name" value="Putative Large Serine Recombinase, Chain B, Domain 2"/>
    <property type="match status" value="1"/>
</dbReference>
<dbReference type="Proteomes" id="UP000297983">
    <property type="component" value="Unassembled WGS sequence"/>
</dbReference>
<feature type="domain" description="Recombinase" evidence="2">
    <location>
        <begin position="156"/>
        <end position="273"/>
    </location>
</feature>
<dbReference type="PROSITE" id="PS51737">
    <property type="entry name" value="RECOMBINASE_DNA_BIND"/>
    <property type="match status" value="1"/>
</dbReference>
<dbReference type="GO" id="GO:0000150">
    <property type="term" value="F:DNA strand exchange activity"/>
    <property type="evidence" value="ECO:0007669"/>
    <property type="project" value="InterPro"/>
</dbReference>
<dbReference type="InterPro" id="IPR036162">
    <property type="entry name" value="Resolvase-like_N_sf"/>
</dbReference>
<dbReference type="SUPFAM" id="SSF53041">
    <property type="entry name" value="Resolvase-like"/>
    <property type="match status" value="1"/>
</dbReference>
<dbReference type="InterPro" id="IPR038109">
    <property type="entry name" value="DNA_bind_recomb_sf"/>
</dbReference>
<keyword evidence="4" id="KW-1185">Reference proteome</keyword>
<accession>A0A4R9B0P0</accession>
<dbReference type="Pfam" id="PF07508">
    <property type="entry name" value="Recombinase"/>
    <property type="match status" value="1"/>
</dbReference>
<dbReference type="EMBL" id="SOHL01000003">
    <property type="protein sequence ID" value="TFD73855.1"/>
    <property type="molecule type" value="Genomic_DNA"/>
</dbReference>
<dbReference type="PANTHER" id="PTHR30461:SF23">
    <property type="entry name" value="DNA RECOMBINASE-RELATED"/>
    <property type="match status" value="1"/>
</dbReference>
<dbReference type="InterPro" id="IPR006119">
    <property type="entry name" value="Resolv_N"/>
</dbReference>
<dbReference type="AlphaFoldDB" id="A0A4R9B0P0"/>
<evidence type="ECO:0000313" key="3">
    <source>
        <dbReference type="EMBL" id="TFD73855.1"/>
    </source>
</evidence>
<organism evidence="3 4">
    <name type="scientific">Cryobacterium gelidum</name>
    <dbReference type="NCBI Taxonomy" id="1259164"/>
    <lineage>
        <taxon>Bacteria</taxon>
        <taxon>Bacillati</taxon>
        <taxon>Actinomycetota</taxon>
        <taxon>Actinomycetes</taxon>
        <taxon>Micrococcales</taxon>
        <taxon>Microbacteriaceae</taxon>
        <taxon>Cryobacterium</taxon>
    </lineage>
</organism>
<sequence length="468" mass="52355">MLSNKAAIYLRISLDATGEHRAIERQREDCLAKAAEKGLEVSEIHVDNSISASKRNVVRPAYERMVRDYQDGKFTNIICYDVDRLSRQPGQIEYWLEMAEHGQLRIITETGEADTTTDSGRLFIRIKVGVARAEVERKGERQKRALVQRLERGESYAGVRLTGYSMSGKILEEEATIVRRIFATFLAGGTLYGIAGELTKAGIKTRRGSTNWPTSTVRTILTNLRYIARVKHVTFHKETKERIVTEYAGAWEPIIDDPTFFAVQSRLEDPLRITNRSGTDRKHLGSGIFLCGECGNPVRTNGTRYWCKGGGHVLRTQAPIDALVIGALRRRLLLDDVGRAVSQKNNDAATAKLVTESTLLRNDLERYDRDYEKNELSAAFHNKLTLKAEAKLLAIEVEYAKATSGAAVAMMMGASSPLDFFDNAGLAQRRAIVSSLMSVALLHVPRGRKGFDPRTVRIVWSDGRRELP</sequence>
<evidence type="ECO:0000259" key="2">
    <source>
        <dbReference type="PROSITE" id="PS51737"/>
    </source>
</evidence>
<reference evidence="3 4" key="1">
    <citation type="submission" date="2019-03" db="EMBL/GenBank/DDBJ databases">
        <title>Genomics of glacier-inhabiting Cryobacterium strains.</title>
        <authorList>
            <person name="Liu Q."/>
            <person name="Xin Y.-H."/>
        </authorList>
    </citation>
    <scope>NUCLEOTIDE SEQUENCE [LARGE SCALE GENOMIC DNA]</scope>
    <source>
        <strain evidence="3 4">Hz16</strain>
    </source>
</reference>
<dbReference type="Pfam" id="PF00239">
    <property type="entry name" value="Resolvase"/>
    <property type="match status" value="1"/>
</dbReference>
<dbReference type="SMART" id="SM00857">
    <property type="entry name" value="Resolvase"/>
    <property type="match status" value="1"/>
</dbReference>
<feature type="domain" description="Resolvase/invertase-type recombinase catalytic" evidence="1">
    <location>
        <begin position="5"/>
        <end position="153"/>
    </location>
</feature>
<dbReference type="Gene3D" id="3.40.50.1390">
    <property type="entry name" value="Resolvase, N-terminal catalytic domain"/>
    <property type="match status" value="1"/>
</dbReference>
<comment type="caution">
    <text evidence="3">The sequence shown here is derived from an EMBL/GenBank/DDBJ whole genome shotgun (WGS) entry which is preliminary data.</text>
</comment>
<evidence type="ECO:0000313" key="4">
    <source>
        <dbReference type="Proteomes" id="UP000297983"/>
    </source>
</evidence>
<dbReference type="CDD" id="cd00338">
    <property type="entry name" value="Ser_Recombinase"/>
    <property type="match status" value="1"/>
</dbReference>
<evidence type="ECO:0000259" key="1">
    <source>
        <dbReference type="PROSITE" id="PS51736"/>
    </source>
</evidence>
<dbReference type="PANTHER" id="PTHR30461">
    <property type="entry name" value="DNA-INVERTASE FROM LAMBDOID PROPHAGE"/>
    <property type="match status" value="1"/>
</dbReference>
<protein>
    <submittedName>
        <fullName evidence="3">Recombinase family protein</fullName>
    </submittedName>
</protein>
<dbReference type="InterPro" id="IPR050639">
    <property type="entry name" value="SSR_resolvase"/>
</dbReference>
<name>A0A4R9B0P0_9MICO</name>